<dbReference type="AlphaFoldDB" id="A0A0E9VCW1"/>
<protein>
    <submittedName>
        <fullName evidence="1">Uncharacterized protein</fullName>
    </submittedName>
</protein>
<accession>A0A0E9VCW1</accession>
<sequence length="92" mass="10167">MVTDPGSPPKLRIFFCTQRSAATWSRNPKFPGACSSPVLGRECRNHTSDHKTNIHCGSFIEINSLPVTIDPHCSPTMVTTHPPVYSLQFSLI</sequence>
<name>A0A0E9VCW1_ANGAN</name>
<reference evidence="1" key="1">
    <citation type="submission" date="2014-11" db="EMBL/GenBank/DDBJ databases">
        <authorList>
            <person name="Amaro Gonzalez C."/>
        </authorList>
    </citation>
    <scope>NUCLEOTIDE SEQUENCE</scope>
</reference>
<evidence type="ECO:0000313" key="1">
    <source>
        <dbReference type="EMBL" id="JAH75285.1"/>
    </source>
</evidence>
<dbReference type="EMBL" id="GBXM01033292">
    <property type="protein sequence ID" value="JAH75285.1"/>
    <property type="molecule type" value="Transcribed_RNA"/>
</dbReference>
<proteinExistence type="predicted"/>
<reference evidence="1" key="2">
    <citation type="journal article" date="2015" name="Fish Shellfish Immunol.">
        <title>Early steps in the European eel (Anguilla anguilla)-Vibrio vulnificus interaction in the gills: Role of the RtxA13 toxin.</title>
        <authorList>
            <person name="Callol A."/>
            <person name="Pajuelo D."/>
            <person name="Ebbesson L."/>
            <person name="Teles M."/>
            <person name="MacKenzie S."/>
            <person name="Amaro C."/>
        </authorList>
    </citation>
    <scope>NUCLEOTIDE SEQUENCE</scope>
</reference>
<organism evidence="1">
    <name type="scientific">Anguilla anguilla</name>
    <name type="common">European freshwater eel</name>
    <name type="synonym">Muraena anguilla</name>
    <dbReference type="NCBI Taxonomy" id="7936"/>
    <lineage>
        <taxon>Eukaryota</taxon>
        <taxon>Metazoa</taxon>
        <taxon>Chordata</taxon>
        <taxon>Craniata</taxon>
        <taxon>Vertebrata</taxon>
        <taxon>Euteleostomi</taxon>
        <taxon>Actinopterygii</taxon>
        <taxon>Neopterygii</taxon>
        <taxon>Teleostei</taxon>
        <taxon>Anguilliformes</taxon>
        <taxon>Anguillidae</taxon>
        <taxon>Anguilla</taxon>
    </lineage>
</organism>